<keyword evidence="3" id="KW-1185">Reference proteome</keyword>
<protein>
    <submittedName>
        <fullName evidence="2">Uncharacterized membrane protein YtjA (UPF0391 family)</fullName>
    </submittedName>
</protein>
<gene>
    <name evidence="2" type="ORF">J2Z60_000504</name>
</gene>
<keyword evidence="1" id="KW-0472">Membrane</keyword>
<dbReference type="EMBL" id="JAGGLU010000002">
    <property type="protein sequence ID" value="MBP2057340.1"/>
    <property type="molecule type" value="Genomic_DNA"/>
</dbReference>
<keyword evidence="1" id="KW-0812">Transmembrane</keyword>
<comment type="caution">
    <text evidence="2">The sequence shown here is derived from an EMBL/GenBank/DDBJ whole genome shotgun (WGS) entry which is preliminary data.</text>
</comment>
<reference evidence="2 3" key="1">
    <citation type="submission" date="2021-03" db="EMBL/GenBank/DDBJ databases">
        <title>Genomic Encyclopedia of Type Strains, Phase IV (KMG-IV): sequencing the most valuable type-strain genomes for metagenomic binning, comparative biology and taxonomic classification.</title>
        <authorList>
            <person name="Goeker M."/>
        </authorList>
    </citation>
    <scope>NUCLEOTIDE SEQUENCE [LARGE SCALE GENOMIC DNA]</scope>
    <source>
        <strain evidence="2 3">DSM 101872</strain>
    </source>
</reference>
<organism evidence="2 3">
    <name type="scientific">Lactobacillus colini</name>
    <dbReference type="NCBI Taxonomy" id="1819254"/>
    <lineage>
        <taxon>Bacteria</taxon>
        <taxon>Bacillati</taxon>
        <taxon>Bacillota</taxon>
        <taxon>Bacilli</taxon>
        <taxon>Lactobacillales</taxon>
        <taxon>Lactobacillaceae</taxon>
        <taxon>Lactobacillus</taxon>
    </lineage>
</organism>
<evidence type="ECO:0000313" key="2">
    <source>
        <dbReference type="EMBL" id="MBP2057340.1"/>
    </source>
</evidence>
<evidence type="ECO:0000313" key="3">
    <source>
        <dbReference type="Proteomes" id="UP001519292"/>
    </source>
</evidence>
<name>A0ABS4MCC2_9LACO</name>
<dbReference type="Proteomes" id="UP001519292">
    <property type="component" value="Unassembled WGS sequence"/>
</dbReference>
<proteinExistence type="predicted"/>
<sequence>MVDNLFWKIVWVIVYAITAYFTFTGNMAAMNWMAGAMLCEAIVSLVYHFLPGKKSC</sequence>
<evidence type="ECO:0000256" key="1">
    <source>
        <dbReference type="SAM" id="Phobius"/>
    </source>
</evidence>
<keyword evidence="1" id="KW-1133">Transmembrane helix</keyword>
<accession>A0ABS4MCC2</accession>
<feature type="transmembrane region" description="Helical" evidence="1">
    <location>
        <begin position="5"/>
        <end position="23"/>
    </location>
</feature>
<feature type="transmembrane region" description="Helical" evidence="1">
    <location>
        <begin position="29"/>
        <end position="50"/>
    </location>
</feature>
<dbReference type="RefSeq" id="WP_209686075.1">
    <property type="nucleotide sequence ID" value="NZ_JAGGLU010000002.1"/>
</dbReference>